<evidence type="ECO:0000256" key="1">
    <source>
        <dbReference type="SAM" id="Coils"/>
    </source>
</evidence>
<sequence length="452" mass="53879">MMSIRQSTAQEQLDLNSSIDEIFVCINSRRFKEAYTITKSLPKTKGLPSYVRNIFEEIIRAEEAYLTDFDRCLQKKSSFTIFTRKADLTEQYKSIKEKIPERPDFQPLLDFINCKIRLLHLYVQLYQNSAGKPNIAPDFREFFNLFETNREDYFKNYLANKEDQEELFCNVKLELQTLEYILQSARDIWELHIISAQITLKRAQMSLKKWNQKLNPTASARKISFFDNKNLVPNSYEWLVELHGHLLAKFCLFFYDVFITTPKIGNLEPAEGFRKLCSQTRFDFYGRVQEFFKTVENSSALYLIRDHRPSKSENYSSTSKYVFMPFIEEVTNNDAKGDRIGVVSWYSREANKRDYSVEMENLKKSFEAYQKRKEEKAAKGKNYENWEERVLKWNIRGSTSNKTYFLGQVEHSFYIIISFQMEQENDERIFAIFNDFRKNIRLHHVFQKLVRE</sequence>
<dbReference type="SUPFAM" id="SSF158548">
    <property type="entry name" value="FLJ32549 domain-like"/>
    <property type="match status" value="1"/>
</dbReference>
<reference evidence="2 3" key="1">
    <citation type="submission" date="2021-04" db="EMBL/GenBank/DDBJ databases">
        <authorList>
            <person name="Bliznina A."/>
        </authorList>
    </citation>
    <scope>NUCLEOTIDE SEQUENCE [LARGE SCALE GENOMIC DNA]</scope>
</reference>
<protein>
    <submittedName>
        <fullName evidence="2">Oidioi.mRNA.OKI2018_I69.PAR.g11597.t1.cds</fullName>
    </submittedName>
</protein>
<keyword evidence="1" id="KW-0175">Coiled coil</keyword>
<dbReference type="InterPro" id="IPR018544">
    <property type="entry name" value="KICS_2"/>
</dbReference>
<name>A0ABN7RWF4_OIKDI</name>
<proteinExistence type="predicted"/>
<dbReference type="EMBL" id="OU015568">
    <property type="protein sequence ID" value="CAG5087659.1"/>
    <property type="molecule type" value="Genomic_DNA"/>
</dbReference>
<dbReference type="PANTHER" id="PTHR31581:SF1">
    <property type="entry name" value="KICSTOR SUBUNIT 2"/>
    <property type="match status" value="1"/>
</dbReference>
<dbReference type="SUPFAM" id="SSF160651">
    <property type="entry name" value="FLJ32549 C-terminal domain-like"/>
    <property type="match status" value="1"/>
</dbReference>
<dbReference type="Proteomes" id="UP001158576">
    <property type="component" value="Chromosome PAR"/>
</dbReference>
<organism evidence="2 3">
    <name type="scientific">Oikopleura dioica</name>
    <name type="common">Tunicate</name>
    <dbReference type="NCBI Taxonomy" id="34765"/>
    <lineage>
        <taxon>Eukaryota</taxon>
        <taxon>Metazoa</taxon>
        <taxon>Chordata</taxon>
        <taxon>Tunicata</taxon>
        <taxon>Appendicularia</taxon>
        <taxon>Copelata</taxon>
        <taxon>Oikopleuridae</taxon>
        <taxon>Oikopleura</taxon>
    </lineage>
</organism>
<accession>A0ABN7RWF4</accession>
<dbReference type="PANTHER" id="PTHR31581">
    <property type="entry name" value="KICSTOR COMPLEX PROTEIN C12ORF66"/>
    <property type="match status" value="1"/>
</dbReference>
<evidence type="ECO:0000313" key="2">
    <source>
        <dbReference type="EMBL" id="CAG5087659.1"/>
    </source>
</evidence>
<keyword evidence="3" id="KW-1185">Reference proteome</keyword>
<dbReference type="Pfam" id="PF09404">
    <property type="entry name" value="C12orf66_like"/>
    <property type="match status" value="1"/>
</dbReference>
<gene>
    <name evidence="2" type="ORF">OKIOD_LOCUS3155</name>
</gene>
<evidence type="ECO:0000313" key="3">
    <source>
        <dbReference type="Proteomes" id="UP001158576"/>
    </source>
</evidence>
<feature type="coiled-coil region" evidence="1">
    <location>
        <begin position="352"/>
        <end position="379"/>
    </location>
</feature>
<dbReference type="Gene3D" id="1.10.3450.30">
    <property type="match status" value="1"/>
</dbReference>
<dbReference type="InterPro" id="IPR038060">
    <property type="entry name" value="C12orf66-like_central_sf"/>
</dbReference>